<comment type="similarity">
    <text evidence="1 3">Belongs to the enoyl-CoA hydratase/isomerase family.</text>
</comment>
<comment type="caution">
    <text evidence="4">The sequence shown here is derived from an EMBL/GenBank/DDBJ whole genome shotgun (WGS) entry which is preliminary data.</text>
</comment>
<protein>
    <submittedName>
        <fullName evidence="4">Enoyl-CoA hydratase-related protein</fullName>
    </submittedName>
</protein>
<proteinExistence type="inferred from homology"/>
<dbReference type="InterPro" id="IPR014748">
    <property type="entry name" value="Enoyl-CoA_hydra_C"/>
</dbReference>
<dbReference type="SUPFAM" id="SSF52096">
    <property type="entry name" value="ClpP/crotonase"/>
    <property type="match status" value="1"/>
</dbReference>
<keyword evidence="5" id="KW-1185">Reference proteome</keyword>
<dbReference type="Pfam" id="PF00378">
    <property type="entry name" value="ECH_1"/>
    <property type="match status" value="1"/>
</dbReference>
<name>A0ABS8N3T8_9CLOT</name>
<sequence>MKNLSFEMIGRIGVVRINRPRALNALNKPTVEELDELIEKIKKDSEIKVLIIGSDNNFAAGADIKGMVNCNVEEAKDFSFSKTFQKIYNLEIPTIAAIDGYALGGGLELALACDFRIASTNAKVGFPEINLGIMPGAGGTIRAPRLLGVSRAKELIFFGEMISADRAEQMGLVNKIVEQEKLMEVVMEWAEKLCKKPPVALRVAKKTIDAGISEPKLNYAIKIEYENWADLFNTEDQKEGMRAFIEKRQPIYQGK</sequence>
<reference evidence="4" key="1">
    <citation type="submission" date="2021-11" db="EMBL/GenBank/DDBJ databases">
        <authorList>
            <person name="Qingchun L."/>
            <person name="Dong Z."/>
            <person name="Zongwei Q."/>
            <person name="Jia Z."/>
            <person name="Duotao L."/>
        </authorList>
    </citation>
    <scope>NUCLEOTIDE SEQUENCE</scope>
    <source>
        <strain evidence="4">WLY-B-L2</strain>
    </source>
</reference>
<evidence type="ECO:0000313" key="4">
    <source>
        <dbReference type="EMBL" id="MCC9294420.1"/>
    </source>
</evidence>
<dbReference type="Gene3D" id="1.10.12.10">
    <property type="entry name" value="Lyase 2-enoyl-coa Hydratase, Chain A, domain 2"/>
    <property type="match status" value="1"/>
</dbReference>
<gene>
    <name evidence="4" type="ORF">LN736_06035</name>
</gene>
<dbReference type="InterPro" id="IPR001753">
    <property type="entry name" value="Enoyl-CoA_hydra/iso"/>
</dbReference>
<evidence type="ECO:0000256" key="3">
    <source>
        <dbReference type="RuleBase" id="RU003707"/>
    </source>
</evidence>
<evidence type="ECO:0000256" key="1">
    <source>
        <dbReference type="ARBA" id="ARBA00005254"/>
    </source>
</evidence>
<dbReference type="EMBL" id="JAJJPB010000005">
    <property type="protein sequence ID" value="MCC9294420.1"/>
    <property type="molecule type" value="Genomic_DNA"/>
</dbReference>
<dbReference type="RefSeq" id="WP_229981201.1">
    <property type="nucleotide sequence ID" value="NZ_JAJJPB010000005.1"/>
</dbReference>
<dbReference type="PROSITE" id="PS00166">
    <property type="entry name" value="ENOYL_COA_HYDRATASE"/>
    <property type="match status" value="1"/>
</dbReference>
<dbReference type="InterPro" id="IPR029045">
    <property type="entry name" value="ClpP/crotonase-like_dom_sf"/>
</dbReference>
<evidence type="ECO:0000256" key="2">
    <source>
        <dbReference type="ARBA" id="ARBA00023239"/>
    </source>
</evidence>
<dbReference type="PANTHER" id="PTHR11941">
    <property type="entry name" value="ENOYL-COA HYDRATASE-RELATED"/>
    <property type="match status" value="1"/>
</dbReference>
<accession>A0ABS8N3T8</accession>
<dbReference type="InterPro" id="IPR018376">
    <property type="entry name" value="Enoyl-CoA_hyd/isom_CS"/>
</dbReference>
<dbReference type="Proteomes" id="UP001165422">
    <property type="component" value="Unassembled WGS sequence"/>
</dbReference>
<organism evidence="4 5">
    <name type="scientific">Clostridium aromativorans</name>
    <dbReference type="NCBI Taxonomy" id="2836848"/>
    <lineage>
        <taxon>Bacteria</taxon>
        <taxon>Bacillati</taxon>
        <taxon>Bacillota</taxon>
        <taxon>Clostridia</taxon>
        <taxon>Eubacteriales</taxon>
        <taxon>Clostridiaceae</taxon>
        <taxon>Clostridium</taxon>
    </lineage>
</organism>
<dbReference type="CDD" id="cd06558">
    <property type="entry name" value="crotonase-like"/>
    <property type="match status" value="1"/>
</dbReference>
<dbReference type="Gene3D" id="3.90.226.10">
    <property type="entry name" value="2-enoyl-CoA Hydratase, Chain A, domain 1"/>
    <property type="match status" value="1"/>
</dbReference>
<evidence type="ECO:0000313" key="5">
    <source>
        <dbReference type="Proteomes" id="UP001165422"/>
    </source>
</evidence>
<keyword evidence="2" id="KW-0456">Lyase</keyword>
<dbReference type="PANTHER" id="PTHR11941:SF54">
    <property type="entry name" value="ENOYL-COA HYDRATASE, MITOCHONDRIAL"/>
    <property type="match status" value="1"/>
</dbReference>